<dbReference type="EMBL" id="SRLH01000003">
    <property type="protein sequence ID" value="TGD58736.1"/>
    <property type="molecule type" value="Genomic_DNA"/>
</dbReference>
<dbReference type="AlphaFoldDB" id="A0A4Z0LAX9"/>
<dbReference type="RefSeq" id="WP_135525996.1">
    <property type="nucleotide sequence ID" value="NZ_SRLH01000003.1"/>
</dbReference>
<sequence length="130" mass="13565">MKNFLFSLVAIVTFSFASSASTINPMNEVKTESASITIQTKDAKTVYAFNSVNDFRNHTNQILESVDSVMLDEACTVTISMTVSVTVSTSIGVAGGEITTTVSGSITASCEGAVAAGRRLRASLIAMAQG</sequence>
<evidence type="ECO:0000313" key="2">
    <source>
        <dbReference type="EMBL" id="TGD58736.1"/>
    </source>
</evidence>
<accession>A0A4Z0LAX9</accession>
<protein>
    <submittedName>
        <fullName evidence="2">Uncharacterized protein</fullName>
    </submittedName>
</protein>
<comment type="caution">
    <text evidence="2">The sequence shown here is derived from an EMBL/GenBank/DDBJ whole genome shotgun (WGS) entry which is preliminary data.</text>
</comment>
<gene>
    <name evidence="2" type="ORF">E4635_07420</name>
</gene>
<reference evidence="2 3" key="1">
    <citation type="submission" date="2019-04" db="EMBL/GenBank/DDBJ databases">
        <title>Flavobacterium sp. strain DS2-A Genome sequencing and assembly.</title>
        <authorList>
            <person name="Kim I."/>
        </authorList>
    </citation>
    <scope>NUCLEOTIDE SEQUENCE [LARGE SCALE GENOMIC DNA]</scope>
    <source>
        <strain evidence="2 3">DS2-A</strain>
    </source>
</reference>
<feature type="signal peptide" evidence="1">
    <location>
        <begin position="1"/>
        <end position="20"/>
    </location>
</feature>
<evidence type="ECO:0000256" key="1">
    <source>
        <dbReference type="SAM" id="SignalP"/>
    </source>
</evidence>
<name>A0A4Z0LAX9_9FLAO</name>
<dbReference type="OrthoDB" id="1353854at2"/>
<proteinExistence type="predicted"/>
<dbReference type="Proteomes" id="UP000297407">
    <property type="component" value="Unassembled WGS sequence"/>
</dbReference>
<keyword evidence="1" id="KW-0732">Signal</keyword>
<feature type="chain" id="PRO_5021506922" evidence="1">
    <location>
        <begin position="21"/>
        <end position="130"/>
    </location>
</feature>
<evidence type="ECO:0000313" key="3">
    <source>
        <dbReference type="Proteomes" id="UP000297407"/>
    </source>
</evidence>
<organism evidence="2 3">
    <name type="scientific">Flavobacterium humi</name>
    <dbReference type="NCBI Taxonomy" id="2562683"/>
    <lineage>
        <taxon>Bacteria</taxon>
        <taxon>Pseudomonadati</taxon>
        <taxon>Bacteroidota</taxon>
        <taxon>Flavobacteriia</taxon>
        <taxon>Flavobacteriales</taxon>
        <taxon>Flavobacteriaceae</taxon>
        <taxon>Flavobacterium</taxon>
    </lineage>
</organism>
<keyword evidence="3" id="KW-1185">Reference proteome</keyword>